<evidence type="ECO:0008006" key="3">
    <source>
        <dbReference type="Google" id="ProtNLM"/>
    </source>
</evidence>
<reference evidence="1" key="2">
    <citation type="submission" date="2020-09" db="EMBL/GenBank/DDBJ databases">
        <authorList>
            <person name="Sun Q."/>
            <person name="Ohkuma M."/>
        </authorList>
    </citation>
    <scope>NUCLEOTIDE SEQUENCE</scope>
    <source>
        <strain evidence="1">JCM 4714</strain>
    </source>
</reference>
<organism evidence="1 2">
    <name type="scientific">Streptomyces alanosinicus</name>
    <dbReference type="NCBI Taxonomy" id="68171"/>
    <lineage>
        <taxon>Bacteria</taxon>
        <taxon>Bacillati</taxon>
        <taxon>Actinomycetota</taxon>
        <taxon>Actinomycetes</taxon>
        <taxon>Kitasatosporales</taxon>
        <taxon>Streptomycetaceae</taxon>
        <taxon>Streptomyces</taxon>
    </lineage>
</organism>
<protein>
    <recommendedName>
        <fullName evidence="3">Leucine-rich repeat domain-containing protein</fullName>
    </recommendedName>
</protein>
<evidence type="ECO:0000313" key="2">
    <source>
        <dbReference type="Proteomes" id="UP000655443"/>
    </source>
</evidence>
<comment type="caution">
    <text evidence="1">The sequence shown here is derived from an EMBL/GenBank/DDBJ whole genome shotgun (WGS) entry which is preliminary data.</text>
</comment>
<accession>A0A919D798</accession>
<dbReference type="InterPro" id="IPR032675">
    <property type="entry name" value="LRR_dom_sf"/>
</dbReference>
<proteinExistence type="predicted"/>
<dbReference type="EMBL" id="BMVG01000046">
    <property type="protein sequence ID" value="GHE14002.1"/>
    <property type="molecule type" value="Genomic_DNA"/>
</dbReference>
<reference evidence="1" key="1">
    <citation type="journal article" date="2014" name="Int. J. Syst. Evol. Microbiol.">
        <title>Complete genome sequence of Corynebacterium casei LMG S-19264T (=DSM 44701T), isolated from a smear-ripened cheese.</title>
        <authorList>
            <consortium name="US DOE Joint Genome Institute (JGI-PGF)"/>
            <person name="Walter F."/>
            <person name="Albersmeier A."/>
            <person name="Kalinowski J."/>
            <person name="Ruckert C."/>
        </authorList>
    </citation>
    <scope>NUCLEOTIDE SEQUENCE</scope>
    <source>
        <strain evidence="1">JCM 4714</strain>
    </source>
</reference>
<gene>
    <name evidence="1" type="ORF">GCM10010339_83090</name>
</gene>
<dbReference type="AlphaFoldDB" id="A0A919D798"/>
<dbReference type="Gene3D" id="3.80.10.10">
    <property type="entry name" value="Ribonuclease Inhibitor"/>
    <property type="match status" value="1"/>
</dbReference>
<name>A0A919D798_9ACTN</name>
<evidence type="ECO:0000313" key="1">
    <source>
        <dbReference type="EMBL" id="GHE14002.1"/>
    </source>
</evidence>
<sequence>MPDRRSFAARPVALGATSQSHNLRHDLAQGMSLTPFTDMPALDHLTLGFPADVTRAGDIPAGPGLASLVFTENSQDITLDGLERWPYLNWPAIMGDAQAAQLSRMRRPLQLQGLHIVKQPALDLTTVQRHHQLTSLTLRDCTVYSDLSPLKELPHLARLTLWNCRGPIDLAPLADLENLTVHISDSTDATGREHLPPERLNPPQ</sequence>
<keyword evidence="2" id="KW-1185">Reference proteome</keyword>
<dbReference type="SUPFAM" id="SSF52058">
    <property type="entry name" value="L domain-like"/>
    <property type="match status" value="1"/>
</dbReference>
<dbReference type="Proteomes" id="UP000655443">
    <property type="component" value="Unassembled WGS sequence"/>
</dbReference>